<dbReference type="OrthoDB" id="425534at2759"/>
<dbReference type="InterPro" id="IPR029058">
    <property type="entry name" value="AB_hydrolase_fold"/>
</dbReference>
<reference evidence="5" key="2">
    <citation type="submission" date="2020-11" db="EMBL/GenBank/DDBJ databases">
        <authorList>
            <consortium name="DOE Joint Genome Institute"/>
            <person name="Kuo A."/>
            <person name="Miyauchi S."/>
            <person name="Kiss E."/>
            <person name="Drula E."/>
            <person name="Kohler A."/>
            <person name="Sanchez-Garcia M."/>
            <person name="Andreopoulos B."/>
            <person name="Barry K.W."/>
            <person name="Bonito G."/>
            <person name="Buee M."/>
            <person name="Carver A."/>
            <person name="Chen C."/>
            <person name="Cichocki N."/>
            <person name="Clum A."/>
            <person name="Culley D."/>
            <person name="Crous P.W."/>
            <person name="Fauchery L."/>
            <person name="Girlanda M."/>
            <person name="Hayes R."/>
            <person name="Keri Z."/>
            <person name="Labutti K."/>
            <person name="Lipzen A."/>
            <person name="Lombard V."/>
            <person name="Magnuson J."/>
            <person name="Maillard F."/>
            <person name="Morin E."/>
            <person name="Murat C."/>
            <person name="Nolan M."/>
            <person name="Ohm R."/>
            <person name="Pangilinan J."/>
            <person name="Pereira M."/>
            <person name="Perotto S."/>
            <person name="Peter M."/>
            <person name="Riley R."/>
            <person name="Sitrit Y."/>
            <person name="Stielow B."/>
            <person name="Szollosi G."/>
            <person name="Zifcakova L."/>
            <person name="Stursova M."/>
            <person name="Spatafora J.W."/>
            <person name="Tedersoo L."/>
            <person name="Vaario L.-M."/>
            <person name="Yamada A."/>
            <person name="Yan M."/>
            <person name="Wang P."/>
            <person name="Xu J."/>
            <person name="Bruns T."/>
            <person name="Baldrian P."/>
            <person name="Vilgalys R."/>
            <person name="Henrissat B."/>
            <person name="Grigoriev I.V."/>
            <person name="Hibbett D."/>
            <person name="Nagy L.G."/>
            <person name="Martin F.M."/>
        </authorList>
    </citation>
    <scope>NUCLEOTIDE SEQUENCE</scope>
    <source>
        <strain evidence="5">UH-Tt-Lm1</strain>
    </source>
</reference>
<dbReference type="EMBL" id="WIUZ02000011">
    <property type="protein sequence ID" value="KAF9782870.1"/>
    <property type="molecule type" value="Genomic_DNA"/>
</dbReference>
<dbReference type="InterPro" id="IPR051601">
    <property type="entry name" value="Serine_prot/Carboxylest_S33"/>
</dbReference>
<feature type="domain" description="Peptidase S33 tripeptidyl aminopeptidase-like C-terminal" evidence="4">
    <location>
        <begin position="446"/>
        <end position="547"/>
    </location>
</feature>
<feature type="chain" id="PRO_5040441248" description="Peptidase S33 tripeptidyl aminopeptidase-like C-terminal domain-containing protein" evidence="3">
    <location>
        <begin position="22"/>
        <end position="577"/>
    </location>
</feature>
<evidence type="ECO:0000259" key="4">
    <source>
        <dbReference type="Pfam" id="PF08386"/>
    </source>
</evidence>
<evidence type="ECO:0000313" key="6">
    <source>
        <dbReference type="Proteomes" id="UP000736335"/>
    </source>
</evidence>
<name>A0A9P6HB11_9AGAM</name>
<keyword evidence="2" id="KW-0378">Hydrolase</keyword>
<protein>
    <recommendedName>
        <fullName evidence="4">Peptidase S33 tripeptidyl aminopeptidase-like C-terminal domain-containing protein</fullName>
    </recommendedName>
</protein>
<evidence type="ECO:0000256" key="2">
    <source>
        <dbReference type="ARBA" id="ARBA00022801"/>
    </source>
</evidence>
<dbReference type="PANTHER" id="PTHR43248">
    <property type="entry name" value="2-SUCCINYL-6-HYDROXY-2,4-CYCLOHEXADIENE-1-CARBOXYLATE SYNTHASE"/>
    <property type="match status" value="1"/>
</dbReference>
<proteinExistence type="inferred from homology"/>
<gene>
    <name evidence="5" type="ORF">BJ322DRAFT_180338</name>
</gene>
<organism evidence="5 6">
    <name type="scientific">Thelephora terrestris</name>
    <dbReference type="NCBI Taxonomy" id="56493"/>
    <lineage>
        <taxon>Eukaryota</taxon>
        <taxon>Fungi</taxon>
        <taxon>Dikarya</taxon>
        <taxon>Basidiomycota</taxon>
        <taxon>Agaricomycotina</taxon>
        <taxon>Agaricomycetes</taxon>
        <taxon>Thelephorales</taxon>
        <taxon>Thelephoraceae</taxon>
        <taxon>Thelephora</taxon>
    </lineage>
</organism>
<dbReference type="GO" id="GO:0016787">
    <property type="term" value="F:hydrolase activity"/>
    <property type="evidence" value="ECO:0007669"/>
    <property type="project" value="UniProtKB-KW"/>
</dbReference>
<dbReference type="Gene3D" id="3.40.50.1820">
    <property type="entry name" value="alpha/beta hydrolase"/>
    <property type="match status" value="1"/>
</dbReference>
<evidence type="ECO:0000256" key="3">
    <source>
        <dbReference type="SAM" id="SignalP"/>
    </source>
</evidence>
<dbReference type="Proteomes" id="UP000736335">
    <property type="component" value="Unassembled WGS sequence"/>
</dbReference>
<evidence type="ECO:0000256" key="1">
    <source>
        <dbReference type="ARBA" id="ARBA00010088"/>
    </source>
</evidence>
<dbReference type="AlphaFoldDB" id="A0A9P6HB11"/>
<feature type="signal peptide" evidence="3">
    <location>
        <begin position="1"/>
        <end position="21"/>
    </location>
</feature>
<keyword evidence="3" id="KW-0732">Signal</keyword>
<comment type="similarity">
    <text evidence="1">Belongs to the peptidase S33 family.</text>
</comment>
<reference evidence="5" key="1">
    <citation type="journal article" date="2020" name="Nat. Commun.">
        <title>Large-scale genome sequencing of mycorrhizal fungi provides insights into the early evolution of symbiotic traits.</title>
        <authorList>
            <person name="Miyauchi S."/>
            <person name="Kiss E."/>
            <person name="Kuo A."/>
            <person name="Drula E."/>
            <person name="Kohler A."/>
            <person name="Sanchez-Garcia M."/>
            <person name="Morin E."/>
            <person name="Andreopoulos B."/>
            <person name="Barry K.W."/>
            <person name="Bonito G."/>
            <person name="Buee M."/>
            <person name="Carver A."/>
            <person name="Chen C."/>
            <person name="Cichocki N."/>
            <person name="Clum A."/>
            <person name="Culley D."/>
            <person name="Crous P.W."/>
            <person name="Fauchery L."/>
            <person name="Girlanda M."/>
            <person name="Hayes R.D."/>
            <person name="Keri Z."/>
            <person name="LaButti K."/>
            <person name="Lipzen A."/>
            <person name="Lombard V."/>
            <person name="Magnuson J."/>
            <person name="Maillard F."/>
            <person name="Murat C."/>
            <person name="Nolan M."/>
            <person name="Ohm R.A."/>
            <person name="Pangilinan J."/>
            <person name="Pereira M.F."/>
            <person name="Perotto S."/>
            <person name="Peter M."/>
            <person name="Pfister S."/>
            <person name="Riley R."/>
            <person name="Sitrit Y."/>
            <person name="Stielow J.B."/>
            <person name="Szollosi G."/>
            <person name="Zifcakova L."/>
            <person name="Stursova M."/>
            <person name="Spatafora J.W."/>
            <person name="Tedersoo L."/>
            <person name="Vaario L.M."/>
            <person name="Yamada A."/>
            <person name="Yan M."/>
            <person name="Wang P."/>
            <person name="Xu J."/>
            <person name="Bruns T."/>
            <person name="Baldrian P."/>
            <person name="Vilgalys R."/>
            <person name="Dunand C."/>
            <person name="Henrissat B."/>
            <person name="Grigoriev I.V."/>
            <person name="Hibbett D."/>
            <person name="Nagy L.G."/>
            <person name="Martin F.M."/>
        </authorList>
    </citation>
    <scope>NUCLEOTIDE SEQUENCE</scope>
    <source>
        <strain evidence="5">UH-Tt-Lm1</strain>
    </source>
</reference>
<comment type="caution">
    <text evidence="5">The sequence shown here is derived from an EMBL/GenBank/DDBJ whole genome shotgun (WGS) entry which is preliminary data.</text>
</comment>
<keyword evidence="6" id="KW-1185">Reference proteome</keyword>
<accession>A0A9P6HB11</accession>
<evidence type="ECO:0000313" key="5">
    <source>
        <dbReference type="EMBL" id="KAF9782870.1"/>
    </source>
</evidence>
<sequence length="577" mass="63588">MFPATPLFLLFGVAVCNGVLGAPTVAGENDIVWESCEIFGIERPLPGLYCAHVDVPMDYHDSSAGIATLAVIKYTTVEPGKSKGSIFVNPGGPGGTGTVAIPILGQSLSAIFDGEYDIVSWDPRGSMSFYTFPGSVPCFGSFEEEVFFWQGTPLAGINATVASNFTDEEEVKSFYATLKHTEERMSMYSKRCKWGPGGPYLKYIGTSSTVRDLVALGDKIVGPGEPINYWGFSYGTVLGFQFVNMFPDRVGRVIIDGVVDPTKWGKVELMYTLLTDAEDVFLGFSNACASAGEEDCKLITLLHKDATGEEVKRFIEDSHDLALKIWLTEPDETVVSPQYLTALTFSTLYFPWFWDYITNKILYPLIHNIHRSARTANITTGVTVTNLLEEELQVDSKLLDKLLRQPPLSHSTTAIYAADSWASDNSTTEDVYDMIVEVSREVSHMFGPMWFPIGYMGYKWPARSVERLPPYQHQKLRNQILVIGNTADPITPFASARFVAGLLGDQAVLVEQLGFGHTTLAGSSSCTDKIVADHIMRGILPKEKETKCKVDNLLGRLSALFSLEDGHPVPQFVVQHL</sequence>
<dbReference type="InterPro" id="IPR013595">
    <property type="entry name" value="Pept_S33_TAP-like_C"/>
</dbReference>
<dbReference type="Pfam" id="PF08386">
    <property type="entry name" value="Abhydrolase_4"/>
    <property type="match status" value="1"/>
</dbReference>
<dbReference type="SUPFAM" id="SSF53474">
    <property type="entry name" value="alpha/beta-Hydrolases"/>
    <property type="match status" value="1"/>
</dbReference>
<dbReference type="PANTHER" id="PTHR43248:SF25">
    <property type="entry name" value="AB HYDROLASE-1 DOMAIN-CONTAINING PROTEIN-RELATED"/>
    <property type="match status" value="1"/>
</dbReference>